<dbReference type="Proteomes" id="UP001231941">
    <property type="component" value="Unassembled WGS sequence"/>
</dbReference>
<comment type="caution">
    <text evidence="1">The sequence shown here is derived from an EMBL/GenBank/DDBJ whole genome shotgun (WGS) entry which is preliminary data.</text>
</comment>
<evidence type="ECO:0000313" key="1">
    <source>
        <dbReference type="EMBL" id="MDP5275086.1"/>
    </source>
</evidence>
<protein>
    <submittedName>
        <fullName evidence="1">Uncharacterized protein</fullName>
    </submittedName>
</protein>
<organism evidence="1 2">
    <name type="scientific">Chengkuizengella axinellae</name>
    <dbReference type="NCBI Taxonomy" id="3064388"/>
    <lineage>
        <taxon>Bacteria</taxon>
        <taxon>Bacillati</taxon>
        <taxon>Bacillota</taxon>
        <taxon>Bacilli</taxon>
        <taxon>Bacillales</taxon>
        <taxon>Paenibacillaceae</taxon>
        <taxon>Chengkuizengella</taxon>
    </lineage>
</organism>
<proteinExistence type="predicted"/>
<sequence length="65" mass="7397">MSAFIAVVLVLFILLVIILLGNRKNRSYSTEDNTASNLDLLRRFNKIYRMSQFDLNAQIGGSTLF</sequence>
<keyword evidence="2" id="KW-1185">Reference proteome</keyword>
<dbReference type="RefSeq" id="WP_305992399.1">
    <property type="nucleotide sequence ID" value="NZ_JAVAMP010000006.1"/>
</dbReference>
<accession>A0ABT9J0E6</accession>
<name>A0ABT9J0E6_9BACL</name>
<dbReference type="EMBL" id="JAVAMP010000006">
    <property type="protein sequence ID" value="MDP5275086.1"/>
    <property type="molecule type" value="Genomic_DNA"/>
</dbReference>
<reference evidence="1 2" key="1">
    <citation type="submission" date="2023-08" db="EMBL/GenBank/DDBJ databases">
        <authorList>
            <person name="Park J.-S."/>
        </authorList>
    </citation>
    <scope>NUCLEOTIDE SEQUENCE [LARGE SCALE GENOMIC DNA]</scope>
    <source>
        <strain evidence="1 2">2205SS18-9</strain>
    </source>
</reference>
<gene>
    <name evidence="1" type="ORF">Q5Y73_13285</name>
</gene>
<evidence type="ECO:0000313" key="2">
    <source>
        <dbReference type="Proteomes" id="UP001231941"/>
    </source>
</evidence>